<sequence>MNFHKCIDDKDECRSVITYSNQLTRIFQRKSRPTKSIDTPSICVNEPFSTPSVNEDRNDSLNKISNDFSNGCTGFYLQKSASDYEVAEALKIYSEQNTRKLNKNLFDDNKHLSEDFRQTSHNNISVSQQLLTSDDDQSVIFNAENSKQITKSLSDQDISLNQKFSSLLKKVKTKTNKRISYESIKSLVTENIRNVSYNEQLPLTRGAKTNSKCNISDSVLSVTLREGKNLKPVTHAGYCDVFVRFKLGVDKYKSRVSKHTNNPVWNEQFDMKLMMSGAFSCLEASVWDKESGKEVFIGRGKIDISTLTAEKTHDIELNLEDQPGVLYLYLCITGLNVPGCISDLTTREEDQSLIAKQESNFSLWKTVENFKQIGWMQIKVHRANGLAVADLGGASDPFAIIELANQRLVTPTIYKTLNPQWEKVYELIIYDIHDALEITIFDEDKRGPPEFLGRVKIPLLSIKSGEKCVYQLRDKRLQTFSKGNLIMTATIFYNSIRASLRTFTPKEIKVTGEAPKFRRQLLQENVNRVTNLIQSIIATSEFIQSLFTWKYKLRSGFAFLIYILFVWNFDWFMLPLILFLALLKNYVILILSPTNQNYDEYKGDNDDDDDDDEENEDKSKKGKSKTFREKWEAINHICTLVQNHLNNIASFGERIKNTFAWTVPFLSFLLMVILLLATIVLYIVPLRYLLLLWGINKFTKKIRKPHAIANNEFLDFLSRVPSDPEVKQFHQHLGAPLS</sequence>
<evidence type="ECO:0000256" key="5">
    <source>
        <dbReference type="ARBA" id="ARBA00022837"/>
    </source>
</evidence>
<evidence type="ECO:0000256" key="6">
    <source>
        <dbReference type="ARBA" id="ARBA00022989"/>
    </source>
</evidence>
<keyword evidence="3" id="KW-0479">Metal-binding</keyword>
<keyword evidence="6 9" id="KW-1133">Transmembrane helix</keyword>
<feature type="region of interest" description="Disordered" evidence="8">
    <location>
        <begin position="601"/>
        <end position="623"/>
    </location>
</feature>
<protein>
    <submittedName>
        <fullName evidence="12">Multiple C2 and transmembrane domain-containing protein 1 isoform X2</fullName>
    </submittedName>
</protein>
<evidence type="ECO:0000256" key="2">
    <source>
        <dbReference type="ARBA" id="ARBA00022692"/>
    </source>
</evidence>
<feature type="domain" description="C2" evidence="10">
    <location>
        <begin position="355"/>
        <end position="472"/>
    </location>
</feature>
<dbReference type="Pfam" id="PF08372">
    <property type="entry name" value="PRT_C"/>
    <property type="match status" value="1"/>
</dbReference>
<dbReference type="InterPro" id="IPR000008">
    <property type="entry name" value="C2_dom"/>
</dbReference>
<evidence type="ECO:0000313" key="12">
    <source>
        <dbReference type="RefSeq" id="XP_065672715.1"/>
    </source>
</evidence>
<dbReference type="GeneID" id="100209728"/>
<reference evidence="12" key="1">
    <citation type="submission" date="2025-08" db="UniProtKB">
        <authorList>
            <consortium name="RefSeq"/>
        </authorList>
    </citation>
    <scope>IDENTIFICATION</scope>
</reference>
<dbReference type="Proteomes" id="UP001652625">
    <property type="component" value="Chromosome 13"/>
</dbReference>
<evidence type="ECO:0000256" key="4">
    <source>
        <dbReference type="ARBA" id="ARBA00022737"/>
    </source>
</evidence>
<evidence type="ECO:0000313" key="11">
    <source>
        <dbReference type="Proteomes" id="UP001652625"/>
    </source>
</evidence>
<dbReference type="PROSITE" id="PS50004">
    <property type="entry name" value="C2"/>
    <property type="match status" value="2"/>
</dbReference>
<proteinExistence type="predicted"/>
<keyword evidence="11" id="KW-1185">Reference proteome</keyword>
<evidence type="ECO:0000256" key="1">
    <source>
        <dbReference type="ARBA" id="ARBA00004141"/>
    </source>
</evidence>
<feature type="domain" description="C2" evidence="10">
    <location>
        <begin position="199"/>
        <end position="317"/>
    </location>
</feature>
<evidence type="ECO:0000256" key="3">
    <source>
        <dbReference type="ARBA" id="ARBA00022723"/>
    </source>
</evidence>
<evidence type="ECO:0000259" key="10">
    <source>
        <dbReference type="PROSITE" id="PS50004"/>
    </source>
</evidence>
<keyword evidence="7 9" id="KW-0472">Membrane</keyword>
<dbReference type="SMART" id="SM00239">
    <property type="entry name" value="C2"/>
    <property type="match status" value="2"/>
</dbReference>
<name>A0ABM4DE76_HYDVU</name>
<evidence type="ECO:0000256" key="9">
    <source>
        <dbReference type="SAM" id="Phobius"/>
    </source>
</evidence>
<feature type="transmembrane region" description="Helical" evidence="9">
    <location>
        <begin position="559"/>
        <end position="583"/>
    </location>
</feature>
<feature type="transmembrane region" description="Helical" evidence="9">
    <location>
        <begin position="668"/>
        <end position="695"/>
    </location>
</feature>
<dbReference type="Pfam" id="PF00168">
    <property type="entry name" value="C2"/>
    <property type="match status" value="2"/>
</dbReference>
<dbReference type="InterPro" id="IPR013583">
    <property type="entry name" value="MCTP_C"/>
</dbReference>
<comment type="subcellular location">
    <subcellularLocation>
        <location evidence="1">Membrane</location>
        <topology evidence="1">Multi-pass membrane protein</topology>
    </subcellularLocation>
</comment>
<dbReference type="PANTHER" id="PTHR45911:SF4">
    <property type="entry name" value="MULTIPLE C2 AND TRANSMEMBRANE DOMAIN-CONTAINING PROTEIN"/>
    <property type="match status" value="1"/>
</dbReference>
<dbReference type="PANTHER" id="PTHR45911">
    <property type="entry name" value="C2 DOMAIN-CONTAINING PROTEIN"/>
    <property type="match status" value="1"/>
</dbReference>
<keyword evidence="5" id="KW-0106">Calcium</keyword>
<dbReference type="InterPro" id="IPR035892">
    <property type="entry name" value="C2_domain_sf"/>
</dbReference>
<dbReference type="Gene3D" id="2.60.40.150">
    <property type="entry name" value="C2 domain"/>
    <property type="match status" value="2"/>
</dbReference>
<accession>A0ABM4DE76</accession>
<organism evidence="11 12">
    <name type="scientific">Hydra vulgaris</name>
    <name type="common">Hydra</name>
    <name type="synonym">Hydra attenuata</name>
    <dbReference type="NCBI Taxonomy" id="6087"/>
    <lineage>
        <taxon>Eukaryota</taxon>
        <taxon>Metazoa</taxon>
        <taxon>Cnidaria</taxon>
        <taxon>Hydrozoa</taxon>
        <taxon>Hydroidolina</taxon>
        <taxon>Anthoathecata</taxon>
        <taxon>Aplanulata</taxon>
        <taxon>Hydridae</taxon>
        <taxon>Hydra</taxon>
    </lineage>
</organism>
<feature type="compositionally biased region" description="Acidic residues" evidence="8">
    <location>
        <begin position="605"/>
        <end position="616"/>
    </location>
</feature>
<keyword evidence="4" id="KW-0677">Repeat</keyword>
<evidence type="ECO:0000256" key="8">
    <source>
        <dbReference type="SAM" id="MobiDB-lite"/>
    </source>
</evidence>
<dbReference type="SUPFAM" id="SSF49562">
    <property type="entry name" value="C2 domain (Calcium/lipid-binding domain, CaLB)"/>
    <property type="match status" value="2"/>
</dbReference>
<keyword evidence="2 9" id="KW-0812">Transmembrane</keyword>
<evidence type="ECO:0000256" key="7">
    <source>
        <dbReference type="ARBA" id="ARBA00023136"/>
    </source>
</evidence>
<dbReference type="RefSeq" id="XP_065672715.1">
    <property type="nucleotide sequence ID" value="XM_065816643.1"/>
</dbReference>
<gene>
    <name evidence="12" type="primary">LOC100209728</name>
</gene>